<reference evidence="2 3" key="1">
    <citation type="submission" date="2024-09" db="EMBL/GenBank/DDBJ databases">
        <title>Floridaenema gen nov. (Aerosakkonemataceae, Aerosakkonematales ord. nov., Cyanobacteria) from benthic tropical and subtropical fresh waters, with the description of four new species.</title>
        <authorList>
            <person name="Moretto J.A."/>
            <person name="Berthold D.E."/>
            <person name="Lefler F.W."/>
            <person name="Huang I.-S."/>
            <person name="Laughinghouse H. IV."/>
        </authorList>
    </citation>
    <scope>NUCLEOTIDE SEQUENCE [LARGE SCALE GENOMIC DNA]</scope>
    <source>
        <strain evidence="2 3">BLCC-F154</strain>
    </source>
</reference>
<evidence type="ECO:0000256" key="1">
    <source>
        <dbReference type="SAM" id="Phobius"/>
    </source>
</evidence>
<organism evidence="2 3">
    <name type="scientific">Floridaenema fluviatile BLCC-F154</name>
    <dbReference type="NCBI Taxonomy" id="3153640"/>
    <lineage>
        <taxon>Bacteria</taxon>
        <taxon>Bacillati</taxon>
        <taxon>Cyanobacteriota</taxon>
        <taxon>Cyanophyceae</taxon>
        <taxon>Oscillatoriophycideae</taxon>
        <taxon>Aerosakkonematales</taxon>
        <taxon>Aerosakkonemataceae</taxon>
        <taxon>Floridanema</taxon>
        <taxon>Floridanema fluviatile</taxon>
    </lineage>
</organism>
<dbReference type="RefSeq" id="WP_413257087.1">
    <property type="nucleotide sequence ID" value="NZ_JBHFNS010000042.1"/>
</dbReference>
<dbReference type="EMBL" id="JBHFNS010000042">
    <property type="protein sequence ID" value="MFB2935576.1"/>
    <property type="molecule type" value="Genomic_DNA"/>
</dbReference>
<keyword evidence="1" id="KW-0472">Membrane</keyword>
<dbReference type="Proteomes" id="UP001576776">
    <property type="component" value="Unassembled WGS sequence"/>
</dbReference>
<keyword evidence="1" id="KW-0812">Transmembrane</keyword>
<protein>
    <submittedName>
        <fullName evidence="2">Uncharacterized protein</fullName>
    </submittedName>
</protein>
<name>A0ABV4Y9U1_9CYAN</name>
<keyword evidence="3" id="KW-1185">Reference proteome</keyword>
<proteinExistence type="predicted"/>
<comment type="caution">
    <text evidence="2">The sequence shown here is derived from an EMBL/GenBank/DDBJ whole genome shotgun (WGS) entry which is preliminary data.</text>
</comment>
<keyword evidence="1" id="KW-1133">Transmembrane helix</keyword>
<evidence type="ECO:0000313" key="3">
    <source>
        <dbReference type="Proteomes" id="UP001576776"/>
    </source>
</evidence>
<gene>
    <name evidence="2" type="ORF">ACE1B6_09870</name>
</gene>
<feature type="transmembrane region" description="Helical" evidence="1">
    <location>
        <begin position="52"/>
        <end position="70"/>
    </location>
</feature>
<accession>A0ABV4Y9U1</accession>
<sequence length="222" mass="24401">MVTKNRQANISQEQKGDLIPLSYTQHFSQDNLAYKPPDNSKPPTSFLFIGRWFRFGMMLFLLLSVLLGTVGCTTNAATIPWSVATKVVPVETVQAVVTENSELNPQEAASNVLAWTVDGQAGKLVIFNFNNPGVCGNEGCLYVAYLIGKDATPVRVFSSYLNPKLPRNKSLLQVADDPTKTSGLPCLQVQQPSGDNIRKLVFCFNGREYQLAKSSLIEVRGK</sequence>
<evidence type="ECO:0000313" key="2">
    <source>
        <dbReference type="EMBL" id="MFB2935576.1"/>
    </source>
</evidence>